<sequence length="958" mass="105797">MKKIYVSVLVALSIYSSAQNVFNAKLNEINFGSSGTPGDLIKLNDFIIFPATRFSDEGRELWSFNSVTQKSSLLKDIFPGHNSGLSGSPSFVNVNGKIYFVAQQSFSGYQIWSTDGTAAGTVKEKDLISDYSIGNLVVAGNKIFYYIQNELWSFDTVSKDLLKVKTFVYSGDVKMYSFNNELILGADDGVHGKEIWKSDGTLAGTVLLKDIIPNQYGSVSGDFNILPLHNKFYFIASLGTGYGLYESDGTEAGTVSVKPLRAPRLNGISADNYFVFEGFDPDAGGMEPWISDGTAAGTKMLKNLMPGNTSSMANSKFIKLNNKIYFDSNANGVSPAYGDYVWETDGTEAGTVLFNTPPETELYGKSSDGTHLILTKPNYGNRYWITNGNPSQTFEITDIGMPYNNSFIDLNSKIYLTGYNPKNGTELFSVNPVSQTSSLATDISRFESSAPHSFEVLNNELIFIAADRQYNNQLYKRNKNTQQLERLSSFGNTSFMGMFSDNKDTFFKVGNYLYTKNGTPNPRSGMYRTAGTEIYSEGLSTSPGTVTYDNSFYVNLNDNTLLFSGYNNVIGTELWKIDNDTDTAVLVKDISADNMGSMYNTDSQTAVLNGFAYFIAKENGKLGIWKSDGTSAGTSKAIQFNYQDGGDGDIKVLKSFNNKLFFTKRKENNSSYSQNELWTSDGDQASAVLVKDHTIPFGDANISRETEVLNNKLLYITTGYFAGLHSTDGTVAGTTEILSSNFFSETKFKKCGNQLFFTNNNSTQLWRTDGTTSGTFSLTSNLSSVKDMICANNYLYFLNGDSQKVWKTNGTVSNTMAMDIFVTNDDNQLLANENIEKLATDGERLYLSIATKNHGSELYEITDALPVYLATDDIRQTDGKNANADIQIYPNPVTEYFSVKTKGSDKIQTVKIYDATGKLIRNITNTTEKINVSDISSGIYFIRIKTDKGEHLGKIIKK</sequence>
<dbReference type="InterPro" id="IPR026444">
    <property type="entry name" value="Secre_tail"/>
</dbReference>
<keyword evidence="5" id="KW-1185">Reference proteome</keyword>
<name>A0A7Y0FSK2_9FLAO</name>
<accession>A0A7Y0FSK2</accession>
<gene>
    <name evidence="4" type="ORF">HHL23_13190</name>
</gene>
<evidence type="ECO:0000259" key="3">
    <source>
        <dbReference type="Pfam" id="PF18962"/>
    </source>
</evidence>
<dbReference type="AlphaFoldDB" id="A0A7Y0FSK2"/>
<dbReference type="NCBIfam" id="TIGR04183">
    <property type="entry name" value="Por_Secre_tail"/>
    <property type="match status" value="1"/>
</dbReference>
<feature type="signal peptide" evidence="2">
    <location>
        <begin position="1"/>
        <end position="18"/>
    </location>
</feature>
<reference evidence="4 5" key="1">
    <citation type="submission" date="2020-04" db="EMBL/GenBank/DDBJ databases">
        <title>Chryseobacterium sp. RP-3-3 sp. nov., isolated from Jeju soil.</title>
        <authorList>
            <person name="Dahal R.H."/>
        </authorList>
    </citation>
    <scope>NUCLEOTIDE SEQUENCE [LARGE SCALE GENOMIC DNA]</scope>
    <source>
        <strain evidence="4 5">RP-3-3</strain>
    </source>
</reference>
<evidence type="ECO:0000256" key="2">
    <source>
        <dbReference type="SAM" id="SignalP"/>
    </source>
</evidence>
<evidence type="ECO:0000313" key="4">
    <source>
        <dbReference type="EMBL" id="NML70741.1"/>
    </source>
</evidence>
<feature type="chain" id="PRO_5031133142" evidence="2">
    <location>
        <begin position="19"/>
        <end position="958"/>
    </location>
</feature>
<dbReference type="Pfam" id="PF18962">
    <property type="entry name" value="Por_Secre_tail"/>
    <property type="match status" value="1"/>
</dbReference>
<dbReference type="RefSeq" id="WP_169235254.1">
    <property type="nucleotide sequence ID" value="NZ_JABBGI010000015.1"/>
</dbReference>
<dbReference type="SUPFAM" id="SSF63825">
    <property type="entry name" value="YWTD domain"/>
    <property type="match status" value="1"/>
</dbReference>
<dbReference type="Proteomes" id="UP000544054">
    <property type="component" value="Unassembled WGS sequence"/>
</dbReference>
<evidence type="ECO:0000256" key="1">
    <source>
        <dbReference type="ARBA" id="ARBA00022729"/>
    </source>
</evidence>
<proteinExistence type="predicted"/>
<dbReference type="EMBL" id="JABBGI010000015">
    <property type="protein sequence ID" value="NML70741.1"/>
    <property type="molecule type" value="Genomic_DNA"/>
</dbReference>
<feature type="domain" description="Secretion system C-terminal sorting" evidence="3">
    <location>
        <begin position="888"/>
        <end position="956"/>
    </location>
</feature>
<organism evidence="4 5">
    <name type="scientific">Chryseobacterium antibioticum</name>
    <dbReference type="NCBI Taxonomy" id="2728847"/>
    <lineage>
        <taxon>Bacteria</taxon>
        <taxon>Pseudomonadati</taxon>
        <taxon>Bacteroidota</taxon>
        <taxon>Flavobacteriia</taxon>
        <taxon>Flavobacteriales</taxon>
        <taxon>Weeksellaceae</taxon>
        <taxon>Chryseobacterium group</taxon>
        <taxon>Chryseobacterium</taxon>
    </lineage>
</organism>
<protein>
    <submittedName>
        <fullName evidence="4">T9SS type A sorting domain-containing protein</fullName>
    </submittedName>
</protein>
<keyword evidence="1 2" id="KW-0732">Signal</keyword>
<evidence type="ECO:0000313" key="5">
    <source>
        <dbReference type="Proteomes" id="UP000544054"/>
    </source>
</evidence>
<comment type="caution">
    <text evidence="4">The sequence shown here is derived from an EMBL/GenBank/DDBJ whole genome shotgun (WGS) entry which is preliminary data.</text>
</comment>